<evidence type="ECO:0000313" key="5">
    <source>
        <dbReference type="Proteomes" id="UP000295680"/>
    </source>
</evidence>
<keyword evidence="5" id="KW-1185">Reference proteome</keyword>
<dbReference type="SMART" id="SM00998">
    <property type="entry name" value="ADSL_C"/>
    <property type="match status" value="1"/>
</dbReference>
<evidence type="ECO:0000259" key="3">
    <source>
        <dbReference type="SMART" id="SM00998"/>
    </source>
</evidence>
<feature type="domain" description="Adenylosuccinate lyase C-terminal" evidence="3">
    <location>
        <begin position="375"/>
        <end position="455"/>
    </location>
</feature>
<dbReference type="GO" id="GO:0016853">
    <property type="term" value="F:isomerase activity"/>
    <property type="evidence" value="ECO:0007669"/>
    <property type="project" value="UniProtKB-KW"/>
</dbReference>
<dbReference type="EMBL" id="SLWS01000002">
    <property type="protein sequence ID" value="TCO62003.1"/>
    <property type="molecule type" value="Genomic_DNA"/>
</dbReference>
<dbReference type="Gene3D" id="1.10.40.30">
    <property type="entry name" value="Fumarase/aspartase (C-terminal domain)"/>
    <property type="match status" value="1"/>
</dbReference>
<dbReference type="Proteomes" id="UP000295680">
    <property type="component" value="Unassembled WGS sequence"/>
</dbReference>
<dbReference type="Pfam" id="PF00206">
    <property type="entry name" value="Lyase_1"/>
    <property type="match status" value="1"/>
</dbReference>
<keyword evidence="4" id="KW-0413">Isomerase</keyword>
<gene>
    <name evidence="4" type="ORF">EV192_102140</name>
</gene>
<dbReference type="GO" id="GO:0016829">
    <property type="term" value="F:lyase activity"/>
    <property type="evidence" value="ECO:0007669"/>
    <property type="project" value="UniProtKB-KW"/>
</dbReference>
<accession>A0A4R2JPC6</accession>
<dbReference type="OrthoDB" id="9768878at2"/>
<dbReference type="PRINTS" id="PR00149">
    <property type="entry name" value="FUMRATELYASE"/>
</dbReference>
<organism evidence="4 5">
    <name type="scientific">Actinocrispum wychmicini</name>
    <dbReference type="NCBI Taxonomy" id="1213861"/>
    <lineage>
        <taxon>Bacteria</taxon>
        <taxon>Bacillati</taxon>
        <taxon>Actinomycetota</taxon>
        <taxon>Actinomycetes</taxon>
        <taxon>Pseudonocardiales</taxon>
        <taxon>Pseudonocardiaceae</taxon>
        <taxon>Actinocrispum</taxon>
    </lineage>
</organism>
<dbReference type="InterPro" id="IPR019468">
    <property type="entry name" value="AdenyloSucc_lyase_C"/>
</dbReference>
<reference evidence="4 5" key="1">
    <citation type="submission" date="2019-03" db="EMBL/GenBank/DDBJ databases">
        <title>Genomic Encyclopedia of Type Strains, Phase IV (KMG-IV): sequencing the most valuable type-strain genomes for metagenomic binning, comparative biology and taxonomic classification.</title>
        <authorList>
            <person name="Goeker M."/>
        </authorList>
    </citation>
    <scope>NUCLEOTIDE SEQUENCE [LARGE SCALE GENOMIC DNA]</scope>
    <source>
        <strain evidence="4 5">DSM 45934</strain>
    </source>
</reference>
<evidence type="ECO:0000256" key="1">
    <source>
        <dbReference type="ARBA" id="ARBA00023239"/>
    </source>
</evidence>
<dbReference type="PANTHER" id="PTHR43172">
    <property type="entry name" value="ADENYLOSUCCINATE LYASE"/>
    <property type="match status" value="1"/>
</dbReference>
<dbReference type="InterPro" id="IPR022761">
    <property type="entry name" value="Fumarate_lyase_N"/>
</dbReference>
<dbReference type="InterPro" id="IPR008948">
    <property type="entry name" value="L-Aspartase-like"/>
</dbReference>
<comment type="similarity">
    <text evidence="2">Belongs to the class-II fumarase/aspartase family.</text>
</comment>
<dbReference type="SUPFAM" id="SSF48557">
    <property type="entry name" value="L-aspartase-like"/>
    <property type="match status" value="1"/>
</dbReference>
<evidence type="ECO:0000256" key="2">
    <source>
        <dbReference type="ARBA" id="ARBA00034772"/>
    </source>
</evidence>
<proteinExistence type="inferred from homology"/>
<dbReference type="PANTHER" id="PTHR43172:SF2">
    <property type="entry name" value="ADENYLOSUCCINATE LYASE C-TERMINAL DOMAIN-CONTAINING PROTEIN"/>
    <property type="match status" value="1"/>
</dbReference>
<evidence type="ECO:0000313" key="4">
    <source>
        <dbReference type="EMBL" id="TCO62003.1"/>
    </source>
</evidence>
<dbReference type="InterPro" id="IPR024083">
    <property type="entry name" value="Fumarase/histidase_N"/>
</dbReference>
<dbReference type="Gene3D" id="1.20.200.10">
    <property type="entry name" value="Fumarase/aspartase (Central domain)"/>
    <property type="match status" value="1"/>
</dbReference>
<comment type="caution">
    <text evidence="4">The sequence shown here is derived from an EMBL/GenBank/DDBJ whole genome shotgun (WGS) entry which is preliminary data.</text>
</comment>
<sequence>MPDTGLLSPGWAGTDGTVPLSDEAWVQAMLDVEVALARAQADLGVIPRAAAESIARAAHVERMDMTALVAGVHETANPVVALVPQLVRAVSEVDPVAADYVHRGGTSQDILDSATMLICARSLTALSADLRRTAAALAGWVTEHRDTPMVGRTLTQHAVPTTFGLKAAGWLHLVLDIEERVDHLLHNRLPASLGGAAGTLSAYAEYASLAGQGTDERGIELIAPFAAHLGLTAPLVPWHAIRTPLADLASVLTFTATALGKFAADVQVLTRTEIGELVEPGGDGRGRSSAMPQKRNPVLATMITTAARQVPPYALVLFQSVAAEDERSAGGWHAEWQPLRECLRLVLGAARNAAELATGLEIRPDAMMHNLGRTGGAVVTERVSAVVTPLLGKQRAKRLLGAATATAERTGEPLATVLDKALTEAGSPLPTNTLADLLDPLNYAGAAGPLADRVLARYRAGAADTTRAC</sequence>
<name>A0A4R2JPC6_9PSEU</name>
<keyword evidence="1" id="KW-0456">Lyase</keyword>
<dbReference type="CDD" id="cd01597">
    <property type="entry name" value="pCLME"/>
    <property type="match status" value="1"/>
</dbReference>
<dbReference type="RefSeq" id="WP_132113458.1">
    <property type="nucleotide sequence ID" value="NZ_SLWS01000002.1"/>
</dbReference>
<dbReference type="Gene3D" id="1.10.275.10">
    <property type="entry name" value="Fumarase/aspartase (N-terminal domain)"/>
    <property type="match status" value="1"/>
</dbReference>
<dbReference type="InterPro" id="IPR000362">
    <property type="entry name" value="Fumarate_lyase_fam"/>
</dbReference>
<protein>
    <submittedName>
        <fullName evidence="4">3-carboxy-cis,cis-muconate cycloisomerase</fullName>
    </submittedName>
</protein>
<dbReference type="AlphaFoldDB" id="A0A4R2JPC6"/>